<dbReference type="PIRSF" id="PIRSF000654">
    <property type="entry name" value="Integrin-linked_kinase"/>
    <property type="match status" value="1"/>
</dbReference>
<dbReference type="PROSITE" id="PS00108">
    <property type="entry name" value="PROTEIN_KINASE_ST"/>
    <property type="match status" value="1"/>
</dbReference>
<dbReference type="InterPro" id="IPR000719">
    <property type="entry name" value="Prot_kinase_dom"/>
</dbReference>
<evidence type="ECO:0000256" key="1">
    <source>
        <dbReference type="ARBA" id="ARBA00004496"/>
    </source>
</evidence>
<dbReference type="GO" id="GO:0008384">
    <property type="term" value="F:IkappaB kinase activity"/>
    <property type="evidence" value="ECO:0007669"/>
    <property type="project" value="UniProtKB-EC"/>
</dbReference>
<sequence length="240" mass="27519">MDGPAQIGDWQKISELGSGGFGVVSLWKNITNEDCIAIKKCKFLTNTVLTERQKERWNKEVHIMKIINHPNIVKYKDIPSDLEAGLLRYNPTLLPLLPMEYCSKGNLRRVLNNPKNICGLQEEDVRCILEDVSNGLQHLHKLKITHRDIKPDNIVLQHCDDRRNTIYKIIDLGYAKELDNTVASFVGTLHYLAPEIFENVQYNSSVDYWSMGILTFEVVCGDLPFLPLLTPVERYLCFVC</sequence>
<dbReference type="InterPro" id="IPR008271">
    <property type="entry name" value="Ser/Thr_kinase_AS"/>
</dbReference>
<dbReference type="AlphaFoldDB" id="A0AAV8YWD3"/>
<dbReference type="PANTHER" id="PTHR22969">
    <property type="entry name" value="IKB KINASE"/>
    <property type="match status" value="1"/>
</dbReference>
<reference evidence="11" key="1">
    <citation type="journal article" date="2023" name="Insect Mol. Biol.">
        <title>Genome sequencing provides insights into the evolution of gene families encoding plant cell wall-degrading enzymes in longhorned beetles.</title>
        <authorList>
            <person name="Shin N.R."/>
            <person name="Okamura Y."/>
            <person name="Kirsch R."/>
            <person name="Pauchet Y."/>
        </authorList>
    </citation>
    <scope>NUCLEOTIDE SEQUENCE</scope>
    <source>
        <strain evidence="11">AMC_N1</strain>
    </source>
</reference>
<feature type="domain" description="Protein kinase" evidence="10">
    <location>
        <begin position="10"/>
        <end position="240"/>
    </location>
</feature>
<organism evidence="11 12">
    <name type="scientific">Aromia moschata</name>
    <dbReference type="NCBI Taxonomy" id="1265417"/>
    <lineage>
        <taxon>Eukaryota</taxon>
        <taxon>Metazoa</taxon>
        <taxon>Ecdysozoa</taxon>
        <taxon>Arthropoda</taxon>
        <taxon>Hexapoda</taxon>
        <taxon>Insecta</taxon>
        <taxon>Pterygota</taxon>
        <taxon>Neoptera</taxon>
        <taxon>Endopterygota</taxon>
        <taxon>Coleoptera</taxon>
        <taxon>Polyphaga</taxon>
        <taxon>Cucujiformia</taxon>
        <taxon>Chrysomeloidea</taxon>
        <taxon>Cerambycidae</taxon>
        <taxon>Cerambycinae</taxon>
        <taxon>Callichromatini</taxon>
        <taxon>Aromia</taxon>
    </lineage>
</organism>
<evidence type="ECO:0000256" key="8">
    <source>
        <dbReference type="ARBA" id="ARBA00022840"/>
    </source>
</evidence>
<comment type="catalytic activity">
    <reaction evidence="9">
        <text>L-seryl-[I-kappa-B protein] + ATP = O-phospho-L-seryl-[I-kappa-B protein] + ADP + H(+)</text>
        <dbReference type="Rhea" id="RHEA:19073"/>
        <dbReference type="Rhea" id="RHEA-COMP:13698"/>
        <dbReference type="Rhea" id="RHEA-COMP:13699"/>
        <dbReference type="ChEBI" id="CHEBI:15378"/>
        <dbReference type="ChEBI" id="CHEBI:29999"/>
        <dbReference type="ChEBI" id="CHEBI:30616"/>
        <dbReference type="ChEBI" id="CHEBI:83421"/>
        <dbReference type="ChEBI" id="CHEBI:456216"/>
        <dbReference type="EC" id="2.7.11.10"/>
    </reaction>
</comment>
<evidence type="ECO:0000256" key="2">
    <source>
        <dbReference type="ARBA" id="ARBA00012442"/>
    </source>
</evidence>
<dbReference type="Proteomes" id="UP001162162">
    <property type="component" value="Unassembled WGS sequence"/>
</dbReference>
<dbReference type="InterPro" id="IPR011009">
    <property type="entry name" value="Kinase-like_dom_sf"/>
</dbReference>
<keyword evidence="6" id="KW-0547">Nucleotide-binding</keyword>
<protein>
    <recommendedName>
        <fullName evidence="2">IkappaB kinase</fullName>
        <ecNumber evidence="2">2.7.11.10</ecNumber>
    </recommendedName>
</protein>
<keyword evidence="3" id="KW-0963">Cytoplasm</keyword>
<evidence type="ECO:0000259" key="10">
    <source>
        <dbReference type="PROSITE" id="PS50011"/>
    </source>
</evidence>
<comment type="subcellular location">
    <subcellularLocation>
        <location evidence="1">Cytoplasm</location>
    </subcellularLocation>
</comment>
<keyword evidence="5" id="KW-0808">Transferase</keyword>
<dbReference type="SMART" id="SM00220">
    <property type="entry name" value="S_TKc"/>
    <property type="match status" value="1"/>
</dbReference>
<dbReference type="SUPFAM" id="SSF56112">
    <property type="entry name" value="Protein kinase-like (PK-like)"/>
    <property type="match status" value="1"/>
</dbReference>
<dbReference type="EC" id="2.7.11.10" evidence="2"/>
<name>A0AAV8YWD3_9CUCU</name>
<dbReference type="Gene3D" id="3.30.200.20">
    <property type="entry name" value="Phosphorylase Kinase, domain 1"/>
    <property type="match status" value="1"/>
</dbReference>
<keyword evidence="12" id="KW-1185">Reference proteome</keyword>
<dbReference type="EMBL" id="JAPWTK010000039">
    <property type="protein sequence ID" value="KAJ8955265.1"/>
    <property type="molecule type" value="Genomic_DNA"/>
</dbReference>
<evidence type="ECO:0000256" key="4">
    <source>
        <dbReference type="ARBA" id="ARBA00022527"/>
    </source>
</evidence>
<evidence type="ECO:0000256" key="7">
    <source>
        <dbReference type="ARBA" id="ARBA00022777"/>
    </source>
</evidence>
<evidence type="ECO:0000256" key="3">
    <source>
        <dbReference type="ARBA" id="ARBA00022490"/>
    </source>
</evidence>
<gene>
    <name evidence="11" type="ORF">NQ318_000292</name>
</gene>
<evidence type="ECO:0000256" key="5">
    <source>
        <dbReference type="ARBA" id="ARBA00022679"/>
    </source>
</evidence>
<keyword evidence="7" id="KW-0418">Kinase</keyword>
<evidence type="ECO:0000256" key="9">
    <source>
        <dbReference type="ARBA" id="ARBA00048789"/>
    </source>
</evidence>
<comment type="caution">
    <text evidence="11">The sequence shown here is derived from an EMBL/GenBank/DDBJ whole genome shotgun (WGS) entry which is preliminary data.</text>
</comment>
<dbReference type="GO" id="GO:0005524">
    <property type="term" value="F:ATP binding"/>
    <property type="evidence" value="ECO:0007669"/>
    <property type="project" value="UniProtKB-KW"/>
</dbReference>
<proteinExistence type="predicted"/>
<dbReference type="PANTHER" id="PTHR22969:SF17">
    <property type="entry name" value="INHIBITOR OF NUCLEAR FACTOR KAPPA-B KINASE SUBUNIT BETA"/>
    <property type="match status" value="1"/>
</dbReference>
<dbReference type="GO" id="GO:0033209">
    <property type="term" value="P:tumor necrosis factor-mediated signaling pathway"/>
    <property type="evidence" value="ECO:0007669"/>
    <property type="project" value="TreeGrafter"/>
</dbReference>
<dbReference type="Pfam" id="PF00069">
    <property type="entry name" value="Pkinase"/>
    <property type="match status" value="1"/>
</dbReference>
<accession>A0AAV8YWD3</accession>
<keyword evidence="4" id="KW-0723">Serine/threonine-protein kinase</keyword>
<dbReference type="PROSITE" id="PS50011">
    <property type="entry name" value="PROTEIN_KINASE_DOM"/>
    <property type="match status" value="1"/>
</dbReference>
<dbReference type="Gene3D" id="1.10.510.10">
    <property type="entry name" value="Transferase(Phosphotransferase) domain 1"/>
    <property type="match status" value="1"/>
</dbReference>
<evidence type="ECO:0000313" key="12">
    <source>
        <dbReference type="Proteomes" id="UP001162162"/>
    </source>
</evidence>
<dbReference type="GO" id="GO:0045944">
    <property type="term" value="P:positive regulation of transcription by RNA polymerase II"/>
    <property type="evidence" value="ECO:0007669"/>
    <property type="project" value="TreeGrafter"/>
</dbReference>
<dbReference type="GO" id="GO:0008385">
    <property type="term" value="C:IkappaB kinase complex"/>
    <property type="evidence" value="ECO:0007669"/>
    <property type="project" value="TreeGrafter"/>
</dbReference>
<evidence type="ECO:0000256" key="6">
    <source>
        <dbReference type="ARBA" id="ARBA00022741"/>
    </source>
</evidence>
<evidence type="ECO:0000313" key="11">
    <source>
        <dbReference type="EMBL" id="KAJ8955265.1"/>
    </source>
</evidence>
<dbReference type="InterPro" id="IPR051180">
    <property type="entry name" value="IKK"/>
</dbReference>
<keyword evidence="8" id="KW-0067">ATP-binding</keyword>